<evidence type="ECO:0000256" key="1">
    <source>
        <dbReference type="ARBA" id="ARBA00023175"/>
    </source>
</evidence>
<dbReference type="GO" id="GO:0003924">
    <property type="term" value="F:GTPase activity"/>
    <property type="evidence" value="ECO:0007669"/>
    <property type="project" value="InterPro"/>
</dbReference>
<dbReference type="GO" id="GO:0005874">
    <property type="term" value="C:microtubule"/>
    <property type="evidence" value="ECO:0007669"/>
    <property type="project" value="TreeGrafter"/>
</dbReference>
<dbReference type="Pfam" id="PF02212">
    <property type="entry name" value="GED"/>
    <property type="match status" value="1"/>
</dbReference>
<dbReference type="AlphaFoldDB" id="A0A803MDV8"/>
<dbReference type="Proteomes" id="UP000596660">
    <property type="component" value="Unplaced"/>
</dbReference>
<proteinExistence type="predicted"/>
<dbReference type="InterPro" id="IPR003130">
    <property type="entry name" value="GED"/>
</dbReference>
<dbReference type="PROSITE" id="PS51388">
    <property type="entry name" value="GED"/>
    <property type="match status" value="1"/>
</dbReference>
<dbReference type="GO" id="GO:0005525">
    <property type="term" value="F:GTP binding"/>
    <property type="evidence" value="ECO:0007669"/>
    <property type="project" value="InterPro"/>
</dbReference>
<dbReference type="PANTHER" id="PTHR11566:SF84">
    <property type="entry name" value="DYNAMIN-RELATED PROTEIN 3A-LIKE"/>
    <property type="match status" value="1"/>
</dbReference>
<dbReference type="Pfam" id="PF01031">
    <property type="entry name" value="Dynamin_M"/>
    <property type="match status" value="1"/>
</dbReference>
<dbReference type="EnsemblPlants" id="AUR62027651-RA">
    <property type="protein sequence ID" value="AUR62027651-RA:cds"/>
    <property type="gene ID" value="AUR62027651"/>
</dbReference>
<dbReference type="Gramene" id="AUR62027651-RA">
    <property type="protein sequence ID" value="AUR62027651-RA:cds"/>
    <property type="gene ID" value="AUR62027651"/>
</dbReference>
<organism evidence="4 5">
    <name type="scientific">Chenopodium quinoa</name>
    <name type="common">Quinoa</name>
    <dbReference type="NCBI Taxonomy" id="63459"/>
    <lineage>
        <taxon>Eukaryota</taxon>
        <taxon>Viridiplantae</taxon>
        <taxon>Streptophyta</taxon>
        <taxon>Embryophyta</taxon>
        <taxon>Tracheophyta</taxon>
        <taxon>Spermatophyta</taxon>
        <taxon>Magnoliopsida</taxon>
        <taxon>eudicotyledons</taxon>
        <taxon>Gunneridae</taxon>
        <taxon>Pentapetalae</taxon>
        <taxon>Caryophyllales</taxon>
        <taxon>Chenopodiaceae</taxon>
        <taxon>Chenopodioideae</taxon>
        <taxon>Atripliceae</taxon>
        <taxon>Chenopodium</taxon>
    </lineage>
</organism>
<reference evidence="4" key="2">
    <citation type="submission" date="2021-03" db="UniProtKB">
        <authorList>
            <consortium name="EnsemblPlants"/>
        </authorList>
    </citation>
    <scope>IDENTIFICATION</scope>
</reference>
<dbReference type="Gene3D" id="1.20.120.1240">
    <property type="entry name" value="Dynamin, middle domain"/>
    <property type="match status" value="1"/>
</dbReference>
<evidence type="ECO:0000313" key="5">
    <source>
        <dbReference type="Proteomes" id="UP000596660"/>
    </source>
</evidence>
<feature type="domain" description="GED" evidence="3">
    <location>
        <begin position="231"/>
        <end position="300"/>
    </location>
</feature>
<keyword evidence="5" id="KW-1185">Reference proteome</keyword>
<dbReference type="InterPro" id="IPR020850">
    <property type="entry name" value="GED_dom"/>
</dbReference>
<evidence type="ECO:0000313" key="4">
    <source>
        <dbReference type="EnsemblPlants" id="AUR62027651-RA:cds"/>
    </source>
</evidence>
<name>A0A803MDV8_CHEQI</name>
<feature type="region of interest" description="Disordered" evidence="2">
    <location>
        <begin position="125"/>
        <end position="155"/>
    </location>
</feature>
<evidence type="ECO:0000259" key="3">
    <source>
        <dbReference type="PROSITE" id="PS51388"/>
    </source>
</evidence>
<keyword evidence="1" id="KW-0505">Motor protein</keyword>
<dbReference type="PANTHER" id="PTHR11566">
    <property type="entry name" value="DYNAMIN"/>
    <property type="match status" value="1"/>
</dbReference>
<protein>
    <recommendedName>
        <fullName evidence="3">GED domain-containing protein</fullName>
    </recommendedName>
</protein>
<reference evidence="4" key="1">
    <citation type="journal article" date="2017" name="Nature">
        <title>The genome of Chenopodium quinoa.</title>
        <authorList>
            <person name="Jarvis D.E."/>
            <person name="Ho Y.S."/>
            <person name="Lightfoot D.J."/>
            <person name="Schmoeckel S.M."/>
            <person name="Li B."/>
            <person name="Borm T.J.A."/>
            <person name="Ohyanagi H."/>
            <person name="Mineta K."/>
            <person name="Michell C.T."/>
            <person name="Saber N."/>
            <person name="Kharbatia N.M."/>
            <person name="Rupper R.R."/>
            <person name="Sharp A.R."/>
            <person name="Dally N."/>
            <person name="Boughton B.A."/>
            <person name="Woo Y.H."/>
            <person name="Gao G."/>
            <person name="Schijlen E.G.W.M."/>
            <person name="Guo X."/>
            <person name="Momin A.A."/>
            <person name="Negrao S."/>
            <person name="Al-Babili S."/>
            <person name="Gehring C."/>
            <person name="Roessner U."/>
            <person name="Jung C."/>
            <person name="Murphy K."/>
            <person name="Arold S.T."/>
            <person name="Gojobori T."/>
            <person name="van der Linden C.G."/>
            <person name="van Loo E.N."/>
            <person name="Jellen E.N."/>
            <person name="Maughan P.J."/>
            <person name="Tester M."/>
        </authorList>
    </citation>
    <scope>NUCLEOTIDE SEQUENCE [LARGE SCALE GENOMIC DNA]</scope>
    <source>
        <strain evidence="4">cv. PI 614886</strain>
    </source>
</reference>
<accession>A0A803MDV8</accession>
<dbReference type="GO" id="GO:0008017">
    <property type="term" value="F:microtubule binding"/>
    <property type="evidence" value="ECO:0007669"/>
    <property type="project" value="TreeGrafter"/>
</dbReference>
<sequence length="300" mass="34444">MGPRNKLFVPEVPFEVLIRRQIERLLDPSLQCLQFACDELMKMSHSCESRELRRFPGLKKRMDAVMLDFVCNSMKPVEKRIVDTIFMEADDINTSHPNFIGGQRAIEVAKQRIRASRGIVDLEQLASPDRSSRNSQKYQSVVVERSGSAGGQTSQKKVFTHANNNSMPDPSATFWGMPFKFWNQSSSGTPVGNDRYKSDIAFQTPSSIQLVEPLASIRPTEDPTEDELTEVLITRMLLKSYFDIVRKKVEDDVPKAIMHFLVNRIKRDLHSTFIQAIYRYFTFILIRRAGWMNSNKFVGQ</sequence>
<evidence type="ECO:0000256" key="2">
    <source>
        <dbReference type="SAM" id="MobiDB-lite"/>
    </source>
</evidence>
<dbReference type="InterPro" id="IPR000375">
    <property type="entry name" value="Dynamin_stalk"/>
</dbReference>
<dbReference type="GO" id="GO:0016020">
    <property type="term" value="C:membrane"/>
    <property type="evidence" value="ECO:0007669"/>
    <property type="project" value="TreeGrafter"/>
</dbReference>
<dbReference type="InterPro" id="IPR022812">
    <property type="entry name" value="Dynamin"/>
</dbReference>
<dbReference type="GO" id="GO:0005737">
    <property type="term" value="C:cytoplasm"/>
    <property type="evidence" value="ECO:0007669"/>
    <property type="project" value="TreeGrafter"/>
</dbReference>